<keyword evidence="4 7" id="KW-0812">Transmembrane</keyword>
<evidence type="ECO:0000256" key="3">
    <source>
        <dbReference type="ARBA" id="ARBA00022475"/>
    </source>
</evidence>
<evidence type="ECO:0000256" key="5">
    <source>
        <dbReference type="ARBA" id="ARBA00022989"/>
    </source>
</evidence>
<accession>A0A369Z645</accession>
<evidence type="ECO:0000256" key="7">
    <source>
        <dbReference type="SAM" id="Phobius"/>
    </source>
</evidence>
<evidence type="ECO:0000256" key="6">
    <source>
        <dbReference type="ARBA" id="ARBA00023136"/>
    </source>
</evidence>
<dbReference type="Pfam" id="PF10144">
    <property type="entry name" value="SMP_2"/>
    <property type="match status" value="1"/>
</dbReference>
<feature type="transmembrane region" description="Helical" evidence="7">
    <location>
        <begin position="163"/>
        <end position="181"/>
    </location>
</feature>
<dbReference type="Proteomes" id="UP000253999">
    <property type="component" value="Unassembled WGS sequence"/>
</dbReference>
<dbReference type="GO" id="GO:0005886">
    <property type="term" value="C:plasma membrane"/>
    <property type="evidence" value="ECO:0007669"/>
    <property type="project" value="UniProtKB-SubCell"/>
</dbReference>
<organism evidence="8 9">
    <name type="scientific">Haemophilus parahaemolyticus</name>
    <dbReference type="NCBI Taxonomy" id="735"/>
    <lineage>
        <taxon>Bacteria</taxon>
        <taxon>Pseudomonadati</taxon>
        <taxon>Pseudomonadota</taxon>
        <taxon>Gammaproteobacteria</taxon>
        <taxon>Pasteurellales</taxon>
        <taxon>Pasteurellaceae</taxon>
        <taxon>Haemophilus</taxon>
    </lineage>
</organism>
<dbReference type="AlphaFoldDB" id="A0A369Z645"/>
<dbReference type="STRING" id="735.B0185_08110"/>
<protein>
    <submittedName>
        <fullName evidence="8">Hemolysin regulation protein AhpA</fullName>
    </submittedName>
</protein>
<reference evidence="8 9" key="1">
    <citation type="submission" date="2018-05" db="EMBL/GenBank/DDBJ databases">
        <title>Draft Genome Sequences for a Diverse set of 7 Haemophilus Species.</title>
        <authorList>
            <person name="Nichols M."/>
            <person name="Topaz N."/>
            <person name="Wang X."/>
            <person name="Wang X."/>
            <person name="Boxrud D."/>
        </authorList>
    </citation>
    <scope>NUCLEOTIDE SEQUENCE [LARGE SCALE GENOMIC DNA]</scope>
    <source>
        <strain evidence="8 9">C2010039593</strain>
    </source>
</reference>
<dbReference type="InterPro" id="IPR019305">
    <property type="entry name" value="Uncharacterised_Smp"/>
</dbReference>
<evidence type="ECO:0000256" key="2">
    <source>
        <dbReference type="ARBA" id="ARBA00005362"/>
    </source>
</evidence>
<feature type="transmembrane region" description="Helical" evidence="7">
    <location>
        <begin position="12"/>
        <end position="32"/>
    </location>
</feature>
<dbReference type="RefSeq" id="WP_111313537.1">
    <property type="nucleotide sequence ID" value="NZ_QEQD01000010.1"/>
</dbReference>
<keyword evidence="6 7" id="KW-0472">Membrane</keyword>
<gene>
    <name evidence="8" type="ORF">DPV98_09555</name>
</gene>
<evidence type="ECO:0000256" key="1">
    <source>
        <dbReference type="ARBA" id="ARBA00004236"/>
    </source>
</evidence>
<comment type="similarity">
    <text evidence="2">Belongs to the Smp family.</text>
</comment>
<sequence>MYFSREKLTKTLVFIFTLAFCVATISVILNGVNQFKVGSQLASISQVSNLAHVLVRQQANLFSLMLMKNTGTDELVEALDSFSKEEFVLDANLYSASGELLAQSQHSIALKERIEQKNTQQIVEPIFAKQALVGFLRVTFDAQYEDSVQVKVNKLFQQLYGELIILVLTGVLFSATIFYYLRQKIPHVRTVRKPEATNLKSQAQRFHSKRRNFRR</sequence>
<evidence type="ECO:0000256" key="4">
    <source>
        <dbReference type="ARBA" id="ARBA00022692"/>
    </source>
</evidence>
<dbReference type="EMBL" id="QEQD01000010">
    <property type="protein sequence ID" value="RDF00801.1"/>
    <property type="molecule type" value="Genomic_DNA"/>
</dbReference>
<keyword evidence="3" id="KW-1003">Cell membrane</keyword>
<name>A0A369Z645_HAEPH</name>
<comment type="subcellular location">
    <subcellularLocation>
        <location evidence="1">Cell membrane</location>
    </subcellularLocation>
</comment>
<evidence type="ECO:0000313" key="9">
    <source>
        <dbReference type="Proteomes" id="UP000253999"/>
    </source>
</evidence>
<keyword evidence="5 7" id="KW-1133">Transmembrane helix</keyword>
<comment type="caution">
    <text evidence="8">The sequence shown here is derived from an EMBL/GenBank/DDBJ whole genome shotgun (WGS) entry which is preliminary data.</text>
</comment>
<evidence type="ECO:0000313" key="8">
    <source>
        <dbReference type="EMBL" id="RDF00801.1"/>
    </source>
</evidence>
<proteinExistence type="inferred from homology"/>